<dbReference type="InParanoid" id="F0XAV8"/>
<dbReference type="EMBL" id="GL629747">
    <property type="protein sequence ID" value="EFX05139.1"/>
    <property type="molecule type" value="Genomic_DNA"/>
</dbReference>
<dbReference type="HOGENOM" id="CLU_2812612_0_0_1"/>
<dbReference type="RefSeq" id="XP_014174621.1">
    <property type="nucleotide sequence ID" value="XM_014319146.1"/>
</dbReference>
<proteinExistence type="predicted"/>
<sequence>MAATASALTLASSMVASTPSWMVLGADGPLFRKGFWAVGGHVQATRIQDGQPAFLLNSKTANNAVDA</sequence>
<gene>
    <name evidence="1" type="ORF">CMQ_1775</name>
</gene>
<keyword evidence="2" id="KW-1185">Reference proteome</keyword>
<dbReference type="GeneID" id="25974690"/>
<protein>
    <submittedName>
        <fullName evidence="1">Uncharacterized protein</fullName>
    </submittedName>
</protein>
<name>F0XAV8_GROCL</name>
<reference evidence="1 2" key="1">
    <citation type="journal article" date="2011" name="Proc. Natl. Acad. Sci. U.S.A.">
        <title>Genome and transcriptome analyses of the mountain pine beetle-fungal symbiont Grosmannia clavigera, a lodgepole pine pathogen.</title>
        <authorList>
            <person name="DiGuistini S."/>
            <person name="Wang Y."/>
            <person name="Liao N.Y."/>
            <person name="Taylor G."/>
            <person name="Tanguay P."/>
            <person name="Feau N."/>
            <person name="Henrissat B."/>
            <person name="Chan S.K."/>
            <person name="Hesse-Orce U."/>
            <person name="Alamouti S.M."/>
            <person name="Tsui C.K.M."/>
            <person name="Docking R.T."/>
            <person name="Levasseur A."/>
            <person name="Haridas S."/>
            <person name="Robertson G."/>
            <person name="Birol I."/>
            <person name="Holt R.A."/>
            <person name="Marra M.A."/>
            <person name="Hamelin R.C."/>
            <person name="Hirst M."/>
            <person name="Jones S.J.M."/>
            <person name="Bohlmann J."/>
            <person name="Breuil C."/>
        </authorList>
    </citation>
    <scope>NUCLEOTIDE SEQUENCE [LARGE SCALE GENOMIC DNA]</scope>
    <source>
        <strain evidence="2">kw1407 / UAMH 11150</strain>
    </source>
</reference>
<dbReference type="AlphaFoldDB" id="F0XAV8"/>
<evidence type="ECO:0000313" key="2">
    <source>
        <dbReference type="Proteomes" id="UP000007796"/>
    </source>
</evidence>
<accession>F0XAV8</accession>
<organism evidence="2">
    <name type="scientific">Grosmannia clavigera (strain kw1407 / UAMH 11150)</name>
    <name type="common">Blue stain fungus</name>
    <name type="synonym">Graphiocladiella clavigera</name>
    <dbReference type="NCBI Taxonomy" id="655863"/>
    <lineage>
        <taxon>Eukaryota</taxon>
        <taxon>Fungi</taxon>
        <taxon>Dikarya</taxon>
        <taxon>Ascomycota</taxon>
        <taxon>Pezizomycotina</taxon>
        <taxon>Sordariomycetes</taxon>
        <taxon>Sordariomycetidae</taxon>
        <taxon>Ophiostomatales</taxon>
        <taxon>Ophiostomataceae</taxon>
        <taxon>Leptographium</taxon>
    </lineage>
</organism>
<dbReference type="Proteomes" id="UP000007796">
    <property type="component" value="Unassembled WGS sequence"/>
</dbReference>
<evidence type="ECO:0000313" key="1">
    <source>
        <dbReference type="EMBL" id="EFX05139.1"/>
    </source>
</evidence>